<evidence type="ECO:0000256" key="1">
    <source>
        <dbReference type="ARBA" id="ARBA00008270"/>
    </source>
</evidence>
<gene>
    <name evidence="3" type="ORF">ACFSQJ_13225</name>
</gene>
<keyword evidence="4" id="KW-1185">Reference proteome</keyword>
<evidence type="ECO:0000313" key="4">
    <source>
        <dbReference type="Proteomes" id="UP001597526"/>
    </source>
</evidence>
<comment type="caution">
    <text evidence="3">The sequence shown here is derived from an EMBL/GenBank/DDBJ whole genome shotgun (WGS) entry which is preliminary data.</text>
</comment>
<dbReference type="PANTHER" id="PTHR13774">
    <property type="entry name" value="PHENAZINE BIOSYNTHESIS PROTEIN"/>
    <property type="match status" value="1"/>
</dbReference>
<accession>A0ABW5MYK9</accession>
<name>A0ABW5MYK9_9FLAO</name>
<dbReference type="InterPro" id="IPR003719">
    <property type="entry name" value="Phenazine_PhzF-like"/>
</dbReference>
<protein>
    <submittedName>
        <fullName evidence="3">PhzF family phenazine biosynthesis protein</fullName>
    </submittedName>
</protein>
<dbReference type="PIRSF" id="PIRSF016184">
    <property type="entry name" value="PhzC_PhzF"/>
    <property type="match status" value="1"/>
</dbReference>
<dbReference type="NCBIfam" id="TIGR00654">
    <property type="entry name" value="PhzF_family"/>
    <property type="match status" value="1"/>
</dbReference>
<comment type="similarity">
    <text evidence="1">Belongs to the PhzF family.</text>
</comment>
<dbReference type="RefSeq" id="WP_377767444.1">
    <property type="nucleotide sequence ID" value="NZ_JBHULB010000017.1"/>
</dbReference>
<dbReference type="PANTHER" id="PTHR13774:SF17">
    <property type="entry name" value="PHENAZINE BIOSYNTHESIS-LIKE DOMAIN-CONTAINING PROTEIN"/>
    <property type="match status" value="1"/>
</dbReference>
<dbReference type="SUPFAM" id="SSF54506">
    <property type="entry name" value="Diaminopimelate epimerase-like"/>
    <property type="match status" value="1"/>
</dbReference>
<reference evidence="4" key="1">
    <citation type="journal article" date="2019" name="Int. J. Syst. Evol. Microbiol.">
        <title>The Global Catalogue of Microorganisms (GCM) 10K type strain sequencing project: providing services to taxonomists for standard genome sequencing and annotation.</title>
        <authorList>
            <consortium name="The Broad Institute Genomics Platform"/>
            <consortium name="The Broad Institute Genome Sequencing Center for Infectious Disease"/>
            <person name="Wu L."/>
            <person name="Ma J."/>
        </authorList>
    </citation>
    <scope>NUCLEOTIDE SEQUENCE [LARGE SCALE GENOMIC DNA]</scope>
    <source>
        <strain evidence="4">KCTC 52368</strain>
    </source>
</reference>
<dbReference type="Pfam" id="PF02567">
    <property type="entry name" value="PhzC-PhzF"/>
    <property type="match status" value="1"/>
</dbReference>
<keyword evidence="2" id="KW-0413">Isomerase</keyword>
<organism evidence="3 4">
    <name type="scientific">Croceitalea marina</name>
    <dbReference type="NCBI Taxonomy" id="1775166"/>
    <lineage>
        <taxon>Bacteria</taxon>
        <taxon>Pseudomonadati</taxon>
        <taxon>Bacteroidota</taxon>
        <taxon>Flavobacteriia</taxon>
        <taxon>Flavobacteriales</taxon>
        <taxon>Flavobacteriaceae</taxon>
        <taxon>Croceitalea</taxon>
    </lineage>
</organism>
<evidence type="ECO:0000256" key="2">
    <source>
        <dbReference type="ARBA" id="ARBA00023235"/>
    </source>
</evidence>
<evidence type="ECO:0000313" key="3">
    <source>
        <dbReference type="EMBL" id="MFD2587901.1"/>
    </source>
</evidence>
<dbReference type="EMBL" id="JBHULB010000017">
    <property type="protein sequence ID" value="MFD2587901.1"/>
    <property type="molecule type" value="Genomic_DNA"/>
</dbReference>
<proteinExistence type="inferred from homology"/>
<sequence length="264" mass="29680">MKLKIYQIDAFTDYVFGGNPAAVCILDEWLDAKMMQAIAQENNLAETAFIVQRNATYELRWFTPEIEVDLCGHATLASAYVLYNYHGHLENTIRFYSHRSGELLVQKANDNYMVMDFPSDKIVAIQGNTEINKAIGLTPERTIKGKTDYLLIYNSQQEIEEIEPDFTLLNKLDCRGVIVSAPGDKVDFVSRFFAPQCGVPEDPVTGSAHTTMTPYWSKVFGKTEMTAKQLSKRGGDLVCEYLGERVKIAGKAVPYLIGEINIKL</sequence>
<dbReference type="Proteomes" id="UP001597526">
    <property type="component" value="Unassembled WGS sequence"/>
</dbReference>
<dbReference type="Gene3D" id="3.10.310.10">
    <property type="entry name" value="Diaminopimelate Epimerase, Chain A, domain 1"/>
    <property type="match status" value="2"/>
</dbReference>